<dbReference type="NCBIfam" id="TIGR02867">
    <property type="entry name" value="spore_II_P"/>
    <property type="match status" value="1"/>
</dbReference>
<organism evidence="1 2">
    <name type="scientific">Sporosarcina psychrophila</name>
    <name type="common">Bacillus psychrophilus</name>
    <dbReference type="NCBI Taxonomy" id="1476"/>
    <lineage>
        <taxon>Bacteria</taxon>
        <taxon>Bacillati</taxon>
        <taxon>Bacillota</taxon>
        <taxon>Bacilli</taxon>
        <taxon>Bacillales</taxon>
        <taxon>Caryophanaceae</taxon>
        <taxon>Sporosarcina</taxon>
    </lineage>
</organism>
<comment type="caution">
    <text evidence="1">The sequence shown here is derived from an EMBL/GenBank/DDBJ whole genome shotgun (WGS) entry which is preliminary data.</text>
</comment>
<gene>
    <name evidence="1" type="ORF">K8V56_03160</name>
</gene>
<dbReference type="EMBL" id="DYWT01000054">
    <property type="protein sequence ID" value="HJF30764.1"/>
    <property type="molecule type" value="Genomic_DNA"/>
</dbReference>
<protein>
    <submittedName>
        <fullName evidence="1">Stage II sporulation protein P</fullName>
    </submittedName>
</protein>
<dbReference type="Proteomes" id="UP000698173">
    <property type="component" value="Unassembled WGS sequence"/>
</dbReference>
<evidence type="ECO:0000313" key="1">
    <source>
        <dbReference type="EMBL" id="HJF30764.1"/>
    </source>
</evidence>
<dbReference type="InterPro" id="IPR010897">
    <property type="entry name" value="Spore_II_P"/>
</dbReference>
<name>A0A921KDC6_SPOPS</name>
<accession>A0A921KDC6</accession>
<reference evidence="1" key="2">
    <citation type="submission" date="2021-09" db="EMBL/GenBank/DDBJ databases">
        <authorList>
            <person name="Gilroy R."/>
        </authorList>
    </citation>
    <scope>NUCLEOTIDE SEQUENCE</scope>
    <source>
        <strain evidence="1">CHK171-7178</strain>
    </source>
</reference>
<dbReference type="AlphaFoldDB" id="A0A921KDC6"/>
<sequence>MKKTLQIWGTLILFLFLFPVVITTLPEGQPAKSSKLVKESSYMVYAANIMEEEEEPETETVPVQSTDGKALLYFTHWTEAFEPVTQSKDGKIAVSHQTENITKFGEKLKTQLVFNGIETDIVSVEVPHTGAYKKIRPHVEKQLQKKKYDLIIDLHRDALGPDKTTIAFNQEKYAKVAFVIGMEHPNFEKNRANAVLLKNEMELLVPGITRNLVMKHGAGVDGKYNQDLDPSLLVVELGGIGNTEDELNRTIAVIAKAAATVIENSNRVEY</sequence>
<proteinExistence type="predicted"/>
<evidence type="ECO:0000313" key="2">
    <source>
        <dbReference type="Proteomes" id="UP000698173"/>
    </source>
</evidence>
<dbReference type="Pfam" id="PF07454">
    <property type="entry name" value="SpoIIP"/>
    <property type="match status" value="1"/>
</dbReference>
<reference evidence="1" key="1">
    <citation type="journal article" date="2021" name="PeerJ">
        <title>Extensive microbial diversity within the chicken gut microbiome revealed by metagenomics and culture.</title>
        <authorList>
            <person name="Gilroy R."/>
            <person name="Ravi A."/>
            <person name="Getino M."/>
            <person name="Pursley I."/>
            <person name="Horton D.L."/>
            <person name="Alikhan N.F."/>
            <person name="Baker D."/>
            <person name="Gharbi K."/>
            <person name="Hall N."/>
            <person name="Watson M."/>
            <person name="Adriaenssens E.M."/>
            <person name="Foster-Nyarko E."/>
            <person name="Jarju S."/>
            <person name="Secka A."/>
            <person name="Antonio M."/>
            <person name="Oren A."/>
            <person name="Chaudhuri R.R."/>
            <person name="La Ragione R."/>
            <person name="Hildebrand F."/>
            <person name="Pallen M.J."/>
        </authorList>
    </citation>
    <scope>NUCLEOTIDE SEQUENCE</scope>
    <source>
        <strain evidence="1">CHK171-7178</strain>
    </source>
</reference>